<sequence>MLENFDLDYFVDDYFDDLSQSPYSSADDDLKFYQNGFANFGEHMICDKNYKFGKSKRRRKKCGQFQIQQRHAANLRERRRMQSINEAFEGLRTHIPTLPYEKRLSKVDTLRLAIGYIGFLADMLTSTASMGDESERSLRNQRKIIIHCHEAFDPENPFAAPYLIGHSLSWKNEKVPTLGPNNTMSAKIWRPEAPEKITDIKTEKQVCDSKVKNCTKSKTIESEKVDENIEVEIDKT</sequence>
<proteinExistence type="predicted"/>
<organism evidence="2 3">
    <name type="scientific">Mya arenaria</name>
    <name type="common">Soft-shell clam</name>
    <dbReference type="NCBI Taxonomy" id="6604"/>
    <lineage>
        <taxon>Eukaryota</taxon>
        <taxon>Metazoa</taxon>
        <taxon>Spiralia</taxon>
        <taxon>Lophotrochozoa</taxon>
        <taxon>Mollusca</taxon>
        <taxon>Bivalvia</taxon>
        <taxon>Autobranchia</taxon>
        <taxon>Heteroconchia</taxon>
        <taxon>Euheterodonta</taxon>
        <taxon>Imparidentia</taxon>
        <taxon>Neoheterodontei</taxon>
        <taxon>Myida</taxon>
        <taxon>Myoidea</taxon>
        <taxon>Myidae</taxon>
        <taxon>Mya</taxon>
    </lineage>
</organism>
<dbReference type="SMART" id="SM00353">
    <property type="entry name" value="HLH"/>
    <property type="match status" value="1"/>
</dbReference>
<dbReference type="PANTHER" id="PTHR23349">
    <property type="entry name" value="BASIC HELIX-LOOP-HELIX TRANSCRIPTION FACTOR, TWIST"/>
    <property type="match status" value="1"/>
</dbReference>
<feature type="domain" description="BHLH" evidence="1">
    <location>
        <begin position="68"/>
        <end position="120"/>
    </location>
</feature>
<dbReference type="PROSITE" id="PS50888">
    <property type="entry name" value="BHLH"/>
    <property type="match status" value="1"/>
</dbReference>
<reference evidence="2" key="1">
    <citation type="submission" date="2022-11" db="EMBL/GenBank/DDBJ databases">
        <title>Centuries of genome instability and evolution in soft-shell clam transmissible cancer (bioRxiv).</title>
        <authorList>
            <person name="Hart S.F.M."/>
            <person name="Yonemitsu M.A."/>
            <person name="Giersch R.M."/>
            <person name="Beal B.F."/>
            <person name="Arriagada G."/>
            <person name="Davis B.W."/>
            <person name="Ostrander E.A."/>
            <person name="Goff S.P."/>
            <person name="Metzger M.J."/>
        </authorList>
    </citation>
    <scope>NUCLEOTIDE SEQUENCE</scope>
    <source>
        <strain evidence="2">MELC-2E11</strain>
        <tissue evidence="2">Siphon/mantle</tissue>
    </source>
</reference>
<name>A0ABY7D9T3_MYAAR</name>
<evidence type="ECO:0000313" key="3">
    <source>
        <dbReference type="Proteomes" id="UP001164746"/>
    </source>
</evidence>
<dbReference type="InterPro" id="IPR050283">
    <property type="entry name" value="E-box_TF_Regulators"/>
</dbReference>
<dbReference type="EMBL" id="CP111012">
    <property type="protein sequence ID" value="WAQ94409.1"/>
    <property type="molecule type" value="Genomic_DNA"/>
</dbReference>
<dbReference type="PANTHER" id="PTHR23349:SF112">
    <property type="entry name" value="48 RELATED 1, ISOFORM B"/>
    <property type="match status" value="1"/>
</dbReference>
<dbReference type="CDD" id="cd11417">
    <property type="entry name" value="bHLH_TS_PTF1A"/>
    <property type="match status" value="1"/>
</dbReference>
<protein>
    <submittedName>
        <fullName evidence="2">PTF1A-like protein</fullName>
    </submittedName>
</protein>
<dbReference type="Gene3D" id="4.10.280.10">
    <property type="entry name" value="Helix-loop-helix DNA-binding domain"/>
    <property type="match status" value="1"/>
</dbReference>
<gene>
    <name evidence="2" type="ORF">MAR_006880</name>
</gene>
<accession>A0ABY7D9T3</accession>
<dbReference type="Proteomes" id="UP001164746">
    <property type="component" value="Chromosome 1"/>
</dbReference>
<dbReference type="Pfam" id="PF00010">
    <property type="entry name" value="HLH"/>
    <property type="match status" value="1"/>
</dbReference>
<keyword evidence="3" id="KW-1185">Reference proteome</keyword>
<dbReference type="InterPro" id="IPR011598">
    <property type="entry name" value="bHLH_dom"/>
</dbReference>
<evidence type="ECO:0000313" key="2">
    <source>
        <dbReference type="EMBL" id="WAQ94409.1"/>
    </source>
</evidence>
<dbReference type="InterPro" id="IPR036638">
    <property type="entry name" value="HLH_DNA-bd_sf"/>
</dbReference>
<evidence type="ECO:0000259" key="1">
    <source>
        <dbReference type="PROSITE" id="PS50888"/>
    </source>
</evidence>
<dbReference type="SUPFAM" id="SSF47459">
    <property type="entry name" value="HLH, helix-loop-helix DNA-binding domain"/>
    <property type="match status" value="1"/>
</dbReference>